<feature type="region of interest" description="Disordered" evidence="1">
    <location>
        <begin position="35"/>
        <end position="140"/>
    </location>
</feature>
<accession>A0AA88H6R0</accession>
<feature type="non-terminal residue" evidence="2">
    <location>
        <position position="1"/>
    </location>
</feature>
<feature type="compositionally biased region" description="Basic and acidic residues" evidence="1">
    <location>
        <begin position="85"/>
        <end position="97"/>
    </location>
</feature>
<dbReference type="Gene3D" id="3.30.40.10">
    <property type="entry name" value="Zinc/RING finger domain, C3HC4 (zinc finger)"/>
    <property type="match status" value="1"/>
</dbReference>
<dbReference type="SUPFAM" id="SSF57850">
    <property type="entry name" value="RING/U-box"/>
    <property type="match status" value="1"/>
</dbReference>
<gene>
    <name evidence="2" type="ORF">QYM36_016322</name>
</gene>
<reference evidence="2" key="1">
    <citation type="submission" date="2023-07" db="EMBL/GenBank/DDBJ databases">
        <title>Chromosome-level genome assembly of Artemia franciscana.</title>
        <authorList>
            <person name="Jo E."/>
        </authorList>
    </citation>
    <scope>NUCLEOTIDE SEQUENCE</scope>
    <source>
        <tissue evidence="2">Whole body</tissue>
    </source>
</reference>
<feature type="compositionally biased region" description="Basic and acidic residues" evidence="1">
    <location>
        <begin position="35"/>
        <end position="46"/>
    </location>
</feature>
<evidence type="ECO:0000313" key="3">
    <source>
        <dbReference type="Proteomes" id="UP001187531"/>
    </source>
</evidence>
<organism evidence="2 3">
    <name type="scientific">Artemia franciscana</name>
    <name type="common">Brine shrimp</name>
    <name type="synonym">Artemia sanfranciscana</name>
    <dbReference type="NCBI Taxonomy" id="6661"/>
    <lineage>
        <taxon>Eukaryota</taxon>
        <taxon>Metazoa</taxon>
        <taxon>Ecdysozoa</taxon>
        <taxon>Arthropoda</taxon>
        <taxon>Crustacea</taxon>
        <taxon>Branchiopoda</taxon>
        <taxon>Anostraca</taxon>
        <taxon>Artemiidae</taxon>
        <taxon>Artemia</taxon>
    </lineage>
</organism>
<comment type="caution">
    <text evidence="2">The sequence shown here is derived from an EMBL/GenBank/DDBJ whole genome shotgun (WGS) entry which is preliminary data.</text>
</comment>
<feature type="compositionally biased region" description="Basic and acidic residues" evidence="1">
    <location>
        <begin position="106"/>
        <end position="115"/>
    </location>
</feature>
<dbReference type="InterPro" id="IPR013083">
    <property type="entry name" value="Znf_RING/FYVE/PHD"/>
</dbReference>
<protein>
    <submittedName>
        <fullName evidence="2">Uncharacterized protein</fullName>
    </submittedName>
</protein>
<keyword evidence="3" id="KW-1185">Reference proteome</keyword>
<proteinExistence type="predicted"/>
<sequence length="171" mass="19584">AAKQIEHEEAEAEEKRLFDEQMHQLNQMKELHKWMVAHHEAEKEKDTTDDDQDAAKGILADLKNPKPSSSKDSIEVSAGATKSRPVQDIHPSNHSEQIKTVPTFYKSKEKRDHSKSSQAQRLKIGSQKKGWAKTDKEGRWTESAEVECSICSEMLNNDIRQLPCKHIFHNQ</sequence>
<evidence type="ECO:0000313" key="2">
    <source>
        <dbReference type="EMBL" id="KAK2706240.1"/>
    </source>
</evidence>
<dbReference type="Proteomes" id="UP001187531">
    <property type="component" value="Unassembled WGS sequence"/>
</dbReference>
<dbReference type="AlphaFoldDB" id="A0AA88H6R0"/>
<feature type="non-terminal residue" evidence="2">
    <location>
        <position position="171"/>
    </location>
</feature>
<evidence type="ECO:0000256" key="1">
    <source>
        <dbReference type="SAM" id="MobiDB-lite"/>
    </source>
</evidence>
<dbReference type="EMBL" id="JAVRJZ010000020">
    <property type="protein sequence ID" value="KAK2706240.1"/>
    <property type="molecule type" value="Genomic_DNA"/>
</dbReference>
<name>A0AA88H6R0_ARTSF</name>